<comment type="caution">
    <text evidence="1">The sequence shown here is derived from an EMBL/GenBank/DDBJ whole genome shotgun (WGS) entry which is preliminary data.</text>
</comment>
<dbReference type="PATRIC" id="fig|28092.6.peg.6175"/>
<gene>
    <name evidence="1" type="ORF">WM40_26175</name>
</gene>
<proteinExistence type="predicted"/>
<name>A0A0F5JTG4_9BURK</name>
<evidence type="ECO:0000313" key="1">
    <source>
        <dbReference type="EMBL" id="KKB60945.1"/>
    </source>
</evidence>
<accession>A0A0F5JTG4</accession>
<keyword evidence="2" id="KW-1185">Reference proteome</keyword>
<dbReference type="AlphaFoldDB" id="A0A0F5JTG4"/>
<sequence length="77" mass="8573">MILPAWKTKDFAAKRIFLISGSKPGNGIRLSAMLVFSKNRARFLFPMPHEGISVFWTKAGELFEQTMSSHGSSLAKT</sequence>
<dbReference type="Proteomes" id="UP000033618">
    <property type="component" value="Unassembled WGS sequence"/>
</dbReference>
<dbReference type="EMBL" id="LAQU01000111">
    <property type="protein sequence ID" value="KKB60945.1"/>
    <property type="molecule type" value="Genomic_DNA"/>
</dbReference>
<evidence type="ECO:0000313" key="2">
    <source>
        <dbReference type="Proteomes" id="UP000033618"/>
    </source>
</evidence>
<organism evidence="1 2">
    <name type="scientific">Robbsia andropogonis</name>
    <dbReference type="NCBI Taxonomy" id="28092"/>
    <lineage>
        <taxon>Bacteria</taxon>
        <taxon>Pseudomonadati</taxon>
        <taxon>Pseudomonadota</taxon>
        <taxon>Betaproteobacteria</taxon>
        <taxon>Burkholderiales</taxon>
        <taxon>Burkholderiaceae</taxon>
        <taxon>Robbsia</taxon>
    </lineage>
</organism>
<protein>
    <submittedName>
        <fullName evidence="1">Uncharacterized protein</fullName>
    </submittedName>
</protein>
<reference evidence="1 2" key="1">
    <citation type="submission" date="2015-03" db="EMBL/GenBank/DDBJ databases">
        <title>Draft Genome Sequence of Burkholderia andropogonis type strain ICMP2807, isolated from Sorghum bicolor.</title>
        <authorList>
            <person name="Lopes-Santos L."/>
            <person name="Castro D.B."/>
            <person name="Ottoboni L.M."/>
            <person name="Park D."/>
            <person name="Weirc B.S."/>
            <person name="Destefano S.A."/>
        </authorList>
    </citation>
    <scope>NUCLEOTIDE SEQUENCE [LARGE SCALE GENOMIC DNA]</scope>
    <source>
        <strain evidence="1 2">ICMP2807</strain>
    </source>
</reference>